<proteinExistence type="predicted"/>
<evidence type="ECO:0000313" key="2">
    <source>
        <dbReference type="EMBL" id="KAF2107951.1"/>
    </source>
</evidence>
<dbReference type="Proteomes" id="UP000799770">
    <property type="component" value="Unassembled WGS sequence"/>
</dbReference>
<dbReference type="AlphaFoldDB" id="A0A6A5YP85"/>
<dbReference type="OrthoDB" id="3477286at2759"/>
<keyword evidence="3" id="KW-1185">Reference proteome</keyword>
<sequence length="753" mass="85771">MRPGRSGDEIVCDLCVKKLAEVNERYEALSYCWGDEEPTEIIKIYKLVWKEADQQYSQARVEDFLVRPNLLKALRHLRRESASVVIWIDAICINQRETPEAREEKNRQLSMMTEIYNTAKNVCIWLGDSGDTFGAALDLINDMTNFQTFDQVLINSDKSTQERWCNLVQILKETPWFSRRWIIQEIASARHASVHCGDDVIHWDDLADAVSLLQENYSTLKRHLKDDTFAEVPTLSAIHLVKSLTNVCRKSTSGDIAVKLLDFESLVCTFQQFQAKFPEDILHSVRSLAKDGPEGNEGVALGLTFLTFKEQRSTRDLFITFVRRCISKSGSLDIICRHWAPPVTDTANRKVELPSWISDLSNGPYGLPGESHERQNGENFVALSPNDMRKRYFASSNRRYELRQSRPRIIIPNGNLTEESNRFTSSPTDVSLHQKTIQENLASFTESNSVAEGASPTAPVTRQDRLAPRSVVRHRRSSTISNVRPTPQAIAQDNWMFIFDHSWQPGVMRRQVQNERSRSKLDKWIQDDKEHAHNQNIPDMLEVNGLVLGSIQECSDIMRDGIVPGSWLEKLGWDPSSTTNRVQDKLWRTLIADRTSEGGSPPRWYQRACLHCLRDSRLINANGDLNSHRLHRVTESMTSKYLERVESVIWRRRIIRISAEVDNLTPEVGSAIPEVNRSAPEADTADKFLYGLGPEKTRRGDLVCILFGCSVPVVLRKATQSSSRDSNVFEVVGESYIHGKMDGEAVQNRDMVD</sequence>
<gene>
    <name evidence="2" type="ORF">BDV96DRAFT_531393</name>
</gene>
<dbReference type="InterPro" id="IPR052895">
    <property type="entry name" value="HetReg/Transcr_Mod"/>
</dbReference>
<dbReference type="Pfam" id="PF26639">
    <property type="entry name" value="Het-6_barrel"/>
    <property type="match status" value="1"/>
</dbReference>
<organism evidence="2 3">
    <name type="scientific">Lophiotrema nucula</name>
    <dbReference type="NCBI Taxonomy" id="690887"/>
    <lineage>
        <taxon>Eukaryota</taxon>
        <taxon>Fungi</taxon>
        <taxon>Dikarya</taxon>
        <taxon>Ascomycota</taxon>
        <taxon>Pezizomycotina</taxon>
        <taxon>Dothideomycetes</taxon>
        <taxon>Pleosporomycetidae</taxon>
        <taxon>Pleosporales</taxon>
        <taxon>Lophiotremataceae</taxon>
        <taxon>Lophiotrema</taxon>
    </lineage>
</organism>
<protein>
    <submittedName>
        <fullName evidence="2">Heterokaryon incompatibility protein-domain-containing protein</fullName>
    </submittedName>
</protein>
<accession>A0A6A5YP85</accession>
<feature type="non-terminal residue" evidence="2">
    <location>
        <position position="753"/>
    </location>
</feature>
<reference evidence="2" key="1">
    <citation type="journal article" date="2020" name="Stud. Mycol.">
        <title>101 Dothideomycetes genomes: a test case for predicting lifestyles and emergence of pathogens.</title>
        <authorList>
            <person name="Haridas S."/>
            <person name="Albert R."/>
            <person name="Binder M."/>
            <person name="Bloem J."/>
            <person name="Labutti K."/>
            <person name="Salamov A."/>
            <person name="Andreopoulos B."/>
            <person name="Baker S."/>
            <person name="Barry K."/>
            <person name="Bills G."/>
            <person name="Bluhm B."/>
            <person name="Cannon C."/>
            <person name="Castanera R."/>
            <person name="Culley D."/>
            <person name="Daum C."/>
            <person name="Ezra D."/>
            <person name="Gonzalez J."/>
            <person name="Henrissat B."/>
            <person name="Kuo A."/>
            <person name="Liang C."/>
            <person name="Lipzen A."/>
            <person name="Lutzoni F."/>
            <person name="Magnuson J."/>
            <person name="Mondo S."/>
            <person name="Nolan M."/>
            <person name="Ohm R."/>
            <person name="Pangilinan J."/>
            <person name="Park H.-J."/>
            <person name="Ramirez L."/>
            <person name="Alfaro M."/>
            <person name="Sun H."/>
            <person name="Tritt A."/>
            <person name="Yoshinaga Y."/>
            <person name="Zwiers L.-H."/>
            <person name="Turgeon B."/>
            <person name="Goodwin S."/>
            <person name="Spatafora J."/>
            <person name="Crous P."/>
            <person name="Grigoriev I."/>
        </authorList>
    </citation>
    <scope>NUCLEOTIDE SEQUENCE</scope>
    <source>
        <strain evidence="2">CBS 627.86</strain>
    </source>
</reference>
<name>A0A6A5YP85_9PLEO</name>
<dbReference type="Pfam" id="PF06985">
    <property type="entry name" value="HET"/>
    <property type="match status" value="1"/>
</dbReference>
<evidence type="ECO:0000259" key="1">
    <source>
        <dbReference type="Pfam" id="PF06985"/>
    </source>
</evidence>
<dbReference type="PANTHER" id="PTHR24148:SF64">
    <property type="entry name" value="HETEROKARYON INCOMPATIBILITY DOMAIN-CONTAINING PROTEIN"/>
    <property type="match status" value="1"/>
</dbReference>
<dbReference type="EMBL" id="ML977350">
    <property type="protein sequence ID" value="KAF2107951.1"/>
    <property type="molecule type" value="Genomic_DNA"/>
</dbReference>
<dbReference type="PANTHER" id="PTHR24148">
    <property type="entry name" value="ANKYRIN REPEAT DOMAIN-CONTAINING PROTEIN 39 HOMOLOG-RELATED"/>
    <property type="match status" value="1"/>
</dbReference>
<feature type="domain" description="Heterokaryon incompatibility" evidence="1">
    <location>
        <begin position="26"/>
        <end position="185"/>
    </location>
</feature>
<dbReference type="InterPro" id="IPR010730">
    <property type="entry name" value="HET"/>
</dbReference>
<evidence type="ECO:0000313" key="3">
    <source>
        <dbReference type="Proteomes" id="UP000799770"/>
    </source>
</evidence>